<accession>A0ACC2RGH5</accession>
<keyword evidence="2" id="KW-1185">Reference proteome</keyword>
<organism evidence="1 2">
    <name type="scientific">Entomophthora muscae</name>
    <dbReference type="NCBI Taxonomy" id="34485"/>
    <lineage>
        <taxon>Eukaryota</taxon>
        <taxon>Fungi</taxon>
        <taxon>Fungi incertae sedis</taxon>
        <taxon>Zoopagomycota</taxon>
        <taxon>Entomophthoromycotina</taxon>
        <taxon>Entomophthoromycetes</taxon>
        <taxon>Entomophthorales</taxon>
        <taxon>Entomophthoraceae</taxon>
        <taxon>Entomophthora</taxon>
    </lineage>
</organism>
<dbReference type="Proteomes" id="UP001165960">
    <property type="component" value="Unassembled WGS sequence"/>
</dbReference>
<comment type="caution">
    <text evidence="1">The sequence shown here is derived from an EMBL/GenBank/DDBJ whole genome shotgun (WGS) entry which is preliminary data.</text>
</comment>
<sequence>MVTLPIGSMATVLNLGALVHKVGKLFPSKWIPENWLQKGVEENDLKGNSEFDFSNLRGLIWDLTDNPDGLKFLQQWEGGQEGVKGGIEGYAKKSPIHIVV</sequence>
<dbReference type="EMBL" id="QTSX02007265">
    <property type="protein sequence ID" value="KAJ9049183.1"/>
    <property type="molecule type" value="Genomic_DNA"/>
</dbReference>
<gene>
    <name evidence="1" type="ORF">DSO57_1027302</name>
</gene>
<reference evidence="1" key="1">
    <citation type="submission" date="2022-04" db="EMBL/GenBank/DDBJ databases">
        <title>Genome of the entomopathogenic fungus Entomophthora muscae.</title>
        <authorList>
            <person name="Elya C."/>
            <person name="Lovett B.R."/>
            <person name="Lee E."/>
            <person name="Macias A.M."/>
            <person name="Hajek A.E."/>
            <person name="De Bivort B.L."/>
            <person name="Kasson M.T."/>
            <person name="De Fine Licht H.H."/>
            <person name="Stajich J.E."/>
        </authorList>
    </citation>
    <scope>NUCLEOTIDE SEQUENCE</scope>
    <source>
        <strain evidence="1">Berkeley</strain>
    </source>
</reference>
<evidence type="ECO:0000313" key="2">
    <source>
        <dbReference type="Proteomes" id="UP001165960"/>
    </source>
</evidence>
<name>A0ACC2RGH5_9FUNG</name>
<evidence type="ECO:0000313" key="1">
    <source>
        <dbReference type="EMBL" id="KAJ9049183.1"/>
    </source>
</evidence>
<proteinExistence type="predicted"/>
<protein>
    <submittedName>
        <fullName evidence="1">Uncharacterized protein</fullName>
    </submittedName>
</protein>